<keyword evidence="7" id="KW-0479">Metal-binding</keyword>
<evidence type="ECO:0000256" key="6">
    <source>
        <dbReference type="ARBA" id="ARBA00023134"/>
    </source>
</evidence>
<dbReference type="GO" id="GO:0005829">
    <property type="term" value="C:cytosol"/>
    <property type="evidence" value="ECO:0007669"/>
    <property type="project" value="TreeGrafter"/>
</dbReference>
<gene>
    <name evidence="7" type="primary">mnmE</name>
    <name evidence="7" type="synonym">trmE</name>
    <name evidence="10" type="ORF">DNJ73_01270</name>
</gene>
<dbReference type="AlphaFoldDB" id="A0A318R678"/>
<dbReference type="InterPro" id="IPR027266">
    <property type="entry name" value="TrmE/GcvT-like"/>
</dbReference>
<accession>A0A318R678</accession>
<keyword evidence="2 7" id="KW-0819">tRNA processing</keyword>
<keyword evidence="4 7" id="KW-0378">Hydrolase</keyword>
<dbReference type="HAMAP" id="MF_00379">
    <property type="entry name" value="GTPase_MnmE"/>
    <property type="match status" value="1"/>
</dbReference>
<feature type="binding site" evidence="7">
    <location>
        <position position="236"/>
    </location>
    <ligand>
        <name>K(+)</name>
        <dbReference type="ChEBI" id="CHEBI:29103"/>
    </ligand>
</feature>
<feature type="binding site" evidence="7">
    <location>
        <begin position="280"/>
        <end position="283"/>
    </location>
    <ligand>
        <name>GTP</name>
        <dbReference type="ChEBI" id="CHEBI:37565"/>
    </ligand>
</feature>
<dbReference type="EMBL" id="QJUE01000001">
    <property type="protein sequence ID" value="PYE03839.1"/>
    <property type="molecule type" value="Genomic_DNA"/>
</dbReference>
<comment type="cofactor">
    <cofactor evidence="7">
        <name>K(+)</name>
        <dbReference type="ChEBI" id="CHEBI:29103"/>
    </cofactor>
    <text evidence="7">Binds 1 potassium ion per subunit.</text>
</comment>
<dbReference type="Pfam" id="PF10396">
    <property type="entry name" value="TrmE_N"/>
    <property type="match status" value="1"/>
</dbReference>
<dbReference type="Gene3D" id="3.30.1360.120">
    <property type="entry name" value="Probable tRNA modification gtpase trme, domain 1"/>
    <property type="match status" value="1"/>
</dbReference>
<dbReference type="NCBIfam" id="TIGR00231">
    <property type="entry name" value="small_GTP"/>
    <property type="match status" value="1"/>
</dbReference>
<sequence>MNSFSPTEDTIAAIATAVSPGQGSIAAIRISGSSAIEISKSVVHVPGMHHWSSHKVLYGHVTEANQKKYIDEVLILIMKGPRSFTGEDIVEIHCHGGIIAVQKILERILDNPNVRRAEPGEFSQRAVINGRLSLTQAESISELVSARSKKAAELAMNGIEGNIQTTVQSIRHRLLDQLTEIEARIDFEEDLPKLEEENIKNEIFAIKKDLNKLIDNAKRGTLIRSGLKVALIGKPNVGKSSLMNRLTKKEKAIVTDLPGTTRDLLESEIVLEGIPVTFIDTAGIRETKDIIENIGISRTQEALKQTDLIVLIFDCSTGWTNEDESILKQIPTSIPLLIVGNKSDLNNLSSSKKDTINTIKKENLVIISAKTGDGEEDLINCLLKLCGSSQTHGLDIALNERQLDLAKSTIKSLENIDKVFDEKLPWDFWTIDLRQAINHLGELTGDDLTESLLDNIFSKFCIGK</sequence>
<evidence type="ECO:0000256" key="4">
    <source>
        <dbReference type="ARBA" id="ARBA00022801"/>
    </source>
</evidence>
<feature type="binding site" evidence="7">
    <location>
        <position position="29"/>
    </location>
    <ligand>
        <name>(6S)-5-formyl-5,6,7,8-tetrahydrofolate</name>
        <dbReference type="ChEBI" id="CHEBI:57457"/>
    </ligand>
</feature>
<dbReference type="InterPro" id="IPR025867">
    <property type="entry name" value="MnmE_helical"/>
</dbReference>
<dbReference type="PANTHER" id="PTHR42714">
    <property type="entry name" value="TRNA MODIFICATION GTPASE GTPBP3"/>
    <property type="match status" value="1"/>
</dbReference>
<evidence type="ECO:0000256" key="3">
    <source>
        <dbReference type="ARBA" id="ARBA00022741"/>
    </source>
</evidence>
<dbReference type="InterPro" id="IPR018948">
    <property type="entry name" value="GTP-bd_TrmE_N"/>
</dbReference>
<feature type="binding site" evidence="7">
    <location>
        <position position="261"/>
    </location>
    <ligand>
        <name>Mg(2+)</name>
        <dbReference type="ChEBI" id="CHEBI:18420"/>
    </ligand>
</feature>
<feature type="binding site" evidence="7">
    <location>
        <begin position="236"/>
        <end position="241"/>
    </location>
    <ligand>
        <name>GTP</name>
        <dbReference type="ChEBI" id="CHEBI:37565"/>
    </ligand>
</feature>
<comment type="function">
    <text evidence="7">Exhibits a very high intrinsic GTPase hydrolysis rate. Involved in the addition of a carboxymethylaminomethyl (cmnm) group at the wobble position (U34) of certain tRNAs, forming tRNA-cmnm(5)s(2)U34.</text>
</comment>
<keyword evidence="6 7" id="KW-0342">GTP-binding</keyword>
<feature type="binding site" evidence="7">
    <location>
        <begin position="255"/>
        <end position="261"/>
    </location>
    <ligand>
        <name>GTP</name>
        <dbReference type="ChEBI" id="CHEBI:37565"/>
    </ligand>
</feature>
<keyword evidence="3 7" id="KW-0547">Nucleotide-binding</keyword>
<feature type="binding site" evidence="7">
    <location>
        <position position="464"/>
    </location>
    <ligand>
        <name>(6S)-5-formyl-5,6,7,8-tetrahydrofolate</name>
        <dbReference type="ChEBI" id="CHEBI:57457"/>
    </ligand>
</feature>
<comment type="similarity">
    <text evidence="1 7 8">Belongs to the TRAFAC class TrmE-Era-EngA-EngB-Septin-like GTPase superfamily. TrmE GTPase family.</text>
</comment>
<dbReference type="Gene3D" id="1.20.120.430">
    <property type="entry name" value="tRNA modification GTPase MnmE domain 2"/>
    <property type="match status" value="1"/>
</dbReference>
<comment type="caution">
    <text evidence="7">Lacks conserved residue(s) required for the propagation of feature annotation.</text>
</comment>
<dbReference type="PANTHER" id="PTHR42714:SF2">
    <property type="entry name" value="TRNA MODIFICATION GTPASE GTPBP3, MITOCHONDRIAL"/>
    <property type="match status" value="1"/>
</dbReference>
<dbReference type="Pfam" id="PF12631">
    <property type="entry name" value="MnmE_helical"/>
    <property type="match status" value="1"/>
</dbReference>
<feature type="domain" description="TrmE-type G" evidence="9">
    <location>
        <begin position="226"/>
        <end position="387"/>
    </location>
</feature>
<protein>
    <recommendedName>
        <fullName evidence="7">tRNA modification GTPase MnmE</fullName>
        <ecNumber evidence="7">3.6.-.-</ecNumber>
    </recommendedName>
</protein>
<feature type="binding site" evidence="7">
    <location>
        <position position="240"/>
    </location>
    <ligand>
        <name>Mg(2+)</name>
        <dbReference type="ChEBI" id="CHEBI:18420"/>
    </ligand>
</feature>
<dbReference type="CDD" id="cd04164">
    <property type="entry name" value="trmE"/>
    <property type="match status" value="1"/>
</dbReference>
<dbReference type="CDD" id="cd14858">
    <property type="entry name" value="TrmE_N"/>
    <property type="match status" value="1"/>
</dbReference>
<dbReference type="OrthoDB" id="9805918at2"/>
<comment type="subcellular location">
    <subcellularLocation>
        <location evidence="7">Cytoplasm</location>
    </subcellularLocation>
</comment>
<dbReference type="Pfam" id="PF01926">
    <property type="entry name" value="MMR_HSR1"/>
    <property type="match status" value="1"/>
</dbReference>
<dbReference type="GO" id="GO:0002098">
    <property type="term" value="P:tRNA wobble uridine modification"/>
    <property type="evidence" value="ECO:0007669"/>
    <property type="project" value="TreeGrafter"/>
</dbReference>
<comment type="subunit">
    <text evidence="7">Homodimer. Heterotetramer of two MnmE and two MnmG subunits.</text>
</comment>
<dbReference type="NCBIfam" id="TIGR00450">
    <property type="entry name" value="mnmE_trmE_thdF"/>
    <property type="match status" value="1"/>
</dbReference>
<dbReference type="InterPro" id="IPR027368">
    <property type="entry name" value="MnmE_dom2"/>
</dbReference>
<dbReference type="Proteomes" id="UP000247807">
    <property type="component" value="Unassembled WGS sequence"/>
</dbReference>
<keyword evidence="7" id="KW-0963">Cytoplasm</keyword>
<dbReference type="NCBIfam" id="NF003661">
    <property type="entry name" value="PRK05291.1-3"/>
    <property type="match status" value="1"/>
</dbReference>
<dbReference type="GO" id="GO:0003924">
    <property type="term" value="F:GTPase activity"/>
    <property type="evidence" value="ECO:0007669"/>
    <property type="project" value="UniProtKB-UniRule"/>
</dbReference>
<dbReference type="InterPro" id="IPR031168">
    <property type="entry name" value="G_TrmE"/>
</dbReference>
<evidence type="ECO:0000256" key="7">
    <source>
        <dbReference type="HAMAP-Rule" id="MF_00379"/>
    </source>
</evidence>
<organism evidence="10 11">
    <name type="scientific">Prochlorococcus marinus XMU1408</name>
    <dbReference type="NCBI Taxonomy" id="2213228"/>
    <lineage>
        <taxon>Bacteria</taxon>
        <taxon>Bacillati</taxon>
        <taxon>Cyanobacteriota</taxon>
        <taxon>Cyanophyceae</taxon>
        <taxon>Synechococcales</taxon>
        <taxon>Prochlorococcaceae</taxon>
        <taxon>Prochlorococcus</taxon>
    </lineage>
</organism>
<evidence type="ECO:0000313" key="10">
    <source>
        <dbReference type="EMBL" id="PYE03839.1"/>
    </source>
</evidence>
<proteinExistence type="inferred from homology"/>
<reference evidence="10 11" key="1">
    <citation type="journal article" date="2018" name="Appl. Environ. Microbiol.">
        <title>Genome rearrangement shapes Prochlorococcus ecological adaptation.</title>
        <authorList>
            <person name="Yan W."/>
            <person name="Wei S."/>
            <person name="Wang Q."/>
            <person name="Xiao X."/>
            <person name="Zeng Q."/>
            <person name="Jiao N."/>
            <person name="Zhang R."/>
        </authorList>
    </citation>
    <scope>NUCLEOTIDE SEQUENCE [LARGE SCALE GENOMIC DNA]</scope>
    <source>
        <strain evidence="10 11">XMU1408</strain>
    </source>
</reference>
<dbReference type="FunFam" id="3.40.50.300:FF:000494">
    <property type="entry name" value="tRNA modification GTPase MnmE"/>
    <property type="match status" value="1"/>
</dbReference>
<dbReference type="GO" id="GO:0005525">
    <property type="term" value="F:GTP binding"/>
    <property type="evidence" value="ECO:0007669"/>
    <property type="project" value="UniProtKB-UniRule"/>
</dbReference>
<dbReference type="InterPro" id="IPR006073">
    <property type="entry name" value="GTP-bd"/>
</dbReference>
<evidence type="ECO:0000259" key="9">
    <source>
        <dbReference type="PROSITE" id="PS51709"/>
    </source>
</evidence>
<evidence type="ECO:0000256" key="5">
    <source>
        <dbReference type="ARBA" id="ARBA00022958"/>
    </source>
</evidence>
<comment type="caution">
    <text evidence="10">The sequence shown here is derived from an EMBL/GenBank/DDBJ whole genome shotgun (WGS) entry which is preliminary data.</text>
</comment>
<evidence type="ECO:0000313" key="11">
    <source>
        <dbReference type="Proteomes" id="UP000247807"/>
    </source>
</evidence>
<dbReference type="SMART" id="SM00175">
    <property type="entry name" value="RAB"/>
    <property type="match status" value="1"/>
</dbReference>
<dbReference type="GO" id="GO:0030488">
    <property type="term" value="P:tRNA methylation"/>
    <property type="evidence" value="ECO:0007669"/>
    <property type="project" value="TreeGrafter"/>
</dbReference>
<dbReference type="InterPro" id="IPR004520">
    <property type="entry name" value="GTPase_MnmE"/>
</dbReference>
<evidence type="ECO:0000256" key="2">
    <source>
        <dbReference type="ARBA" id="ARBA00022694"/>
    </source>
</evidence>
<dbReference type="SUPFAM" id="SSF52540">
    <property type="entry name" value="P-loop containing nucleoside triphosphate hydrolases"/>
    <property type="match status" value="1"/>
</dbReference>
<dbReference type="EC" id="3.6.-.-" evidence="7"/>
<dbReference type="PROSITE" id="PS51709">
    <property type="entry name" value="G_TRME"/>
    <property type="match status" value="1"/>
</dbReference>
<dbReference type="GO" id="GO:0046872">
    <property type="term" value="F:metal ion binding"/>
    <property type="evidence" value="ECO:0007669"/>
    <property type="project" value="UniProtKB-KW"/>
</dbReference>
<feature type="binding site" evidence="7">
    <location>
        <position position="255"/>
    </location>
    <ligand>
        <name>K(+)</name>
        <dbReference type="ChEBI" id="CHEBI:29103"/>
    </ligand>
</feature>
<evidence type="ECO:0000256" key="8">
    <source>
        <dbReference type="RuleBase" id="RU003313"/>
    </source>
</evidence>
<feature type="binding site" evidence="7">
    <location>
        <position position="260"/>
    </location>
    <ligand>
        <name>K(+)</name>
        <dbReference type="ChEBI" id="CHEBI:29103"/>
    </ligand>
</feature>
<feature type="binding site" evidence="7">
    <location>
        <position position="91"/>
    </location>
    <ligand>
        <name>(6S)-5-formyl-5,6,7,8-tetrahydrofolate</name>
        <dbReference type="ChEBI" id="CHEBI:57457"/>
    </ligand>
</feature>
<evidence type="ECO:0000256" key="1">
    <source>
        <dbReference type="ARBA" id="ARBA00011043"/>
    </source>
</evidence>
<dbReference type="RefSeq" id="WP_158465910.1">
    <property type="nucleotide sequence ID" value="NZ_QJUE01000001.1"/>
</dbReference>
<dbReference type="InterPro" id="IPR005225">
    <property type="entry name" value="Small_GTP-bd"/>
</dbReference>
<dbReference type="PRINTS" id="PR00449">
    <property type="entry name" value="RASTRNSFRMNG"/>
</dbReference>
<keyword evidence="5 7" id="KW-0630">Potassium</keyword>
<feature type="binding site" evidence="7">
    <location>
        <position position="257"/>
    </location>
    <ligand>
        <name>K(+)</name>
        <dbReference type="ChEBI" id="CHEBI:29103"/>
    </ligand>
</feature>
<name>A0A318R678_PROMR</name>
<dbReference type="InterPro" id="IPR027417">
    <property type="entry name" value="P-loop_NTPase"/>
</dbReference>
<feature type="binding site" evidence="7">
    <location>
        <position position="131"/>
    </location>
    <ligand>
        <name>(6S)-5-formyl-5,6,7,8-tetrahydrofolate</name>
        <dbReference type="ChEBI" id="CHEBI:57457"/>
    </ligand>
</feature>
<keyword evidence="7" id="KW-0460">Magnesium</keyword>
<dbReference type="Gene3D" id="3.40.50.300">
    <property type="entry name" value="P-loop containing nucleotide triphosphate hydrolases"/>
    <property type="match status" value="1"/>
</dbReference>